<dbReference type="OrthoDB" id="9771737at2"/>
<name>A0A1N7NQ70_9PROT</name>
<feature type="transmembrane region" description="Helical" evidence="7">
    <location>
        <begin position="437"/>
        <end position="457"/>
    </location>
</feature>
<dbReference type="InterPro" id="IPR036259">
    <property type="entry name" value="MFS_trans_sf"/>
</dbReference>
<reference evidence="9 10" key="1">
    <citation type="submission" date="2017-01" db="EMBL/GenBank/DDBJ databases">
        <authorList>
            <person name="Mah S.A."/>
            <person name="Swanson W.J."/>
            <person name="Moy G.W."/>
            <person name="Vacquier V.D."/>
        </authorList>
    </citation>
    <scope>NUCLEOTIDE SEQUENCE [LARGE SCALE GENOMIC DNA]</scope>
    <source>
        <strain evidence="9 10">DSM 11589</strain>
    </source>
</reference>
<dbReference type="PROSITE" id="PS50850">
    <property type="entry name" value="MFS"/>
    <property type="match status" value="1"/>
</dbReference>
<feature type="transmembrane region" description="Helical" evidence="7">
    <location>
        <begin position="203"/>
        <end position="222"/>
    </location>
</feature>
<evidence type="ECO:0000256" key="3">
    <source>
        <dbReference type="ARBA" id="ARBA00022475"/>
    </source>
</evidence>
<feature type="transmembrane region" description="Helical" evidence="7">
    <location>
        <begin position="142"/>
        <end position="164"/>
    </location>
</feature>
<evidence type="ECO:0000256" key="1">
    <source>
        <dbReference type="ARBA" id="ARBA00004651"/>
    </source>
</evidence>
<dbReference type="STRING" id="80876.SAMN05421779_105287"/>
<keyword evidence="5 7" id="KW-1133">Transmembrane helix</keyword>
<feature type="transmembrane region" description="Helical" evidence="7">
    <location>
        <begin position="170"/>
        <end position="191"/>
    </location>
</feature>
<evidence type="ECO:0000256" key="2">
    <source>
        <dbReference type="ARBA" id="ARBA00022448"/>
    </source>
</evidence>
<dbReference type="PANTHER" id="PTHR42718:SF46">
    <property type="entry name" value="BLR6921 PROTEIN"/>
    <property type="match status" value="1"/>
</dbReference>
<keyword evidence="6 7" id="KW-0472">Membrane</keyword>
<evidence type="ECO:0000256" key="6">
    <source>
        <dbReference type="ARBA" id="ARBA00023136"/>
    </source>
</evidence>
<dbReference type="Gene3D" id="1.20.1250.20">
    <property type="entry name" value="MFS general substrate transporter like domains"/>
    <property type="match status" value="1"/>
</dbReference>
<dbReference type="Pfam" id="PF07690">
    <property type="entry name" value="MFS_1"/>
    <property type="match status" value="1"/>
</dbReference>
<dbReference type="EMBL" id="FTOA01000005">
    <property type="protein sequence ID" value="SIT00400.1"/>
    <property type="molecule type" value="Genomic_DNA"/>
</dbReference>
<dbReference type="RefSeq" id="WP_076401192.1">
    <property type="nucleotide sequence ID" value="NZ_FTOA01000005.1"/>
</dbReference>
<dbReference type="InterPro" id="IPR020846">
    <property type="entry name" value="MFS_dom"/>
</dbReference>
<gene>
    <name evidence="9" type="ORF">SAMN05421779_105287</name>
</gene>
<dbReference type="GO" id="GO:0005886">
    <property type="term" value="C:plasma membrane"/>
    <property type="evidence" value="ECO:0007669"/>
    <property type="project" value="UniProtKB-SubCell"/>
</dbReference>
<evidence type="ECO:0000259" key="8">
    <source>
        <dbReference type="PROSITE" id="PS50850"/>
    </source>
</evidence>
<keyword evidence="10" id="KW-1185">Reference proteome</keyword>
<feature type="transmembrane region" description="Helical" evidence="7">
    <location>
        <begin position="398"/>
        <end position="417"/>
    </location>
</feature>
<feature type="domain" description="Major facilitator superfamily (MFS) profile" evidence="8">
    <location>
        <begin position="18"/>
        <end position="464"/>
    </location>
</feature>
<comment type="subcellular location">
    <subcellularLocation>
        <location evidence="1">Cell membrane</location>
        <topology evidence="1">Multi-pass membrane protein</topology>
    </subcellularLocation>
</comment>
<protein>
    <submittedName>
        <fullName evidence="9">Drug resistance transporter, EmrB/QacA subfamily</fullName>
    </submittedName>
</protein>
<dbReference type="AlphaFoldDB" id="A0A1N7NQ70"/>
<organism evidence="9 10">
    <name type="scientific">Insolitispirillum peregrinum</name>
    <dbReference type="NCBI Taxonomy" id="80876"/>
    <lineage>
        <taxon>Bacteria</taxon>
        <taxon>Pseudomonadati</taxon>
        <taxon>Pseudomonadota</taxon>
        <taxon>Alphaproteobacteria</taxon>
        <taxon>Rhodospirillales</taxon>
        <taxon>Novispirillaceae</taxon>
        <taxon>Insolitispirillum</taxon>
    </lineage>
</organism>
<feature type="transmembrane region" description="Helical" evidence="7">
    <location>
        <begin position="360"/>
        <end position="386"/>
    </location>
</feature>
<feature type="transmembrane region" description="Helical" evidence="7">
    <location>
        <begin position="300"/>
        <end position="318"/>
    </location>
</feature>
<dbReference type="GO" id="GO:0022857">
    <property type="term" value="F:transmembrane transporter activity"/>
    <property type="evidence" value="ECO:0007669"/>
    <property type="project" value="InterPro"/>
</dbReference>
<keyword evidence="3" id="KW-1003">Cell membrane</keyword>
<keyword evidence="4 7" id="KW-0812">Transmembrane</keyword>
<feature type="transmembrane region" description="Helical" evidence="7">
    <location>
        <begin position="12"/>
        <end position="38"/>
    </location>
</feature>
<feature type="transmembrane region" description="Helical" evidence="7">
    <location>
        <begin position="330"/>
        <end position="354"/>
    </location>
</feature>
<feature type="transmembrane region" description="Helical" evidence="7">
    <location>
        <begin position="228"/>
        <end position="248"/>
    </location>
</feature>
<dbReference type="Proteomes" id="UP000185678">
    <property type="component" value="Unassembled WGS sequence"/>
</dbReference>
<evidence type="ECO:0000256" key="4">
    <source>
        <dbReference type="ARBA" id="ARBA00022692"/>
    </source>
</evidence>
<evidence type="ECO:0000256" key="5">
    <source>
        <dbReference type="ARBA" id="ARBA00022989"/>
    </source>
</evidence>
<dbReference type="PANTHER" id="PTHR42718">
    <property type="entry name" value="MAJOR FACILITATOR SUPERFAMILY MULTIDRUG TRANSPORTER MFSC"/>
    <property type="match status" value="1"/>
</dbReference>
<feature type="transmembrane region" description="Helical" evidence="7">
    <location>
        <begin position="109"/>
        <end position="130"/>
    </location>
</feature>
<feature type="transmembrane region" description="Helical" evidence="7">
    <location>
        <begin position="83"/>
        <end position="103"/>
    </location>
</feature>
<sequence length="477" mass="50102">MLQNKQADGLTAFRLRLVTFLVTGSLFMEVLDGTIIATALPEMATSFGLSAVELNVGISAYLLALGVLIPVSGWFADRFGPRLIFTSAIALFTLSSALCGLSTDLPTFIALRILQGASGAMMVPVGRLLILRYTPQDKLMGAMSSLVWPALAAPVIGPPLGGFITTHAGWHWIFFLNVPLGLIAFVAALFLVPRIQPEARQPFDWRGFVLCGTATFAVLSGLERLAAAVTAVNLVLIGGGLLMGWLALRHLRRASAPMLTLAPFRIATFRAAMVGGSISRMAIGSAPFLLPLLFQVGFGYSPFHSGLLLLVVFAGNFAMKSVTTPVLRRFGYRPVLIANSLLAAACLAACATLTPDTPLVVLLLVLFINGVTRSMQFTALGTIAFADVEKQQMADANGLFNTLSQIAMAAGITLGAIGVRLGGVLAGQGTLTGDGIAYRAAFLLTAGVGVLGVFDLLRLPRGAGDHFIEKPTDAAAG</sequence>
<dbReference type="InterPro" id="IPR011701">
    <property type="entry name" value="MFS"/>
</dbReference>
<evidence type="ECO:0000313" key="9">
    <source>
        <dbReference type="EMBL" id="SIT00400.1"/>
    </source>
</evidence>
<accession>A0A1N7NQ70</accession>
<keyword evidence="2" id="KW-0813">Transport</keyword>
<evidence type="ECO:0000313" key="10">
    <source>
        <dbReference type="Proteomes" id="UP000185678"/>
    </source>
</evidence>
<proteinExistence type="predicted"/>
<evidence type="ECO:0000256" key="7">
    <source>
        <dbReference type="SAM" id="Phobius"/>
    </source>
</evidence>
<dbReference type="Gene3D" id="1.20.1720.10">
    <property type="entry name" value="Multidrug resistance protein D"/>
    <property type="match status" value="1"/>
</dbReference>
<feature type="transmembrane region" description="Helical" evidence="7">
    <location>
        <begin position="269"/>
        <end position="294"/>
    </location>
</feature>
<dbReference type="SUPFAM" id="SSF103473">
    <property type="entry name" value="MFS general substrate transporter"/>
    <property type="match status" value="1"/>
</dbReference>
<feature type="transmembrane region" description="Helical" evidence="7">
    <location>
        <begin position="58"/>
        <end position="76"/>
    </location>
</feature>